<protein>
    <submittedName>
        <fullName evidence="1">Phage tail repeat like protein</fullName>
    </submittedName>
</protein>
<evidence type="ECO:0000313" key="2">
    <source>
        <dbReference type="Proteomes" id="UP000092504"/>
    </source>
</evidence>
<proteinExistence type="predicted"/>
<evidence type="ECO:0000313" key="1">
    <source>
        <dbReference type="EMBL" id="OBX36979.1"/>
    </source>
</evidence>
<accession>A0A1B8P420</accession>
<dbReference type="Proteomes" id="UP000092504">
    <property type="component" value="Unassembled WGS sequence"/>
</dbReference>
<name>A0A1B8P420_HALEL</name>
<sequence length="69" mass="7038">MAQASLVDANQVYFNAVRNGATKPSSTVAISDVDGLQPALDGKAASTHTHEIADVNGLQAALDSKQDAA</sequence>
<dbReference type="EMBL" id="MAJD01000001">
    <property type="protein sequence ID" value="OBX36979.1"/>
    <property type="molecule type" value="Genomic_DNA"/>
</dbReference>
<gene>
    <name evidence="1" type="ORF">A8U91_01327</name>
</gene>
<comment type="caution">
    <text evidence="1">The sequence shown here is derived from an EMBL/GenBank/DDBJ whole genome shotgun (WGS) entry which is preliminary data.</text>
</comment>
<dbReference type="AlphaFoldDB" id="A0A1B8P420"/>
<dbReference type="Pfam" id="PF12789">
    <property type="entry name" value="PTR"/>
    <property type="match status" value="1"/>
</dbReference>
<organism evidence="1 2">
    <name type="scientific">Halomonas elongata</name>
    <dbReference type="NCBI Taxonomy" id="2746"/>
    <lineage>
        <taxon>Bacteria</taxon>
        <taxon>Pseudomonadati</taxon>
        <taxon>Pseudomonadota</taxon>
        <taxon>Gammaproteobacteria</taxon>
        <taxon>Oceanospirillales</taxon>
        <taxon>Halomonadaceae</taxon>
        <taxon>Halomonas</taxon>
    </lineage>
</organism>
<reference evidence="1 2" key="1">
    <citation type="submission" date="2016-06" db="EMBL/GenBank/DDBJ databases">
        <title>Genome sequence of halotolerant plant growth promoting strain of Halomonas elongata HEK1 isolated from salterns of Rann of Kutch, Gujarat, India.</title>
        <authorList>
            <person name="Gaba S."/>
            <person name="Singh R.N."/>
            <person name="Abrol S."/>
            <person name="Kaushik R."/>
            <person name="Saxena A.K."/>
        </authorList>
    </citation>
    <scope>NUCLEOTIDE SEQUENCE [LARGE SCALE GENOMIC DNA]</scope>
    <source>
        <strain evidence="1 2">HEK1</strain>
    </source>
</reference>